<gene>
    <name evidence="1" type="ORF">SNE40_001949</name>
</gene>
<dbReference type="EMBL" id="JAZGQO010000002">
    <property type="protein sequence ID" value="KAK6189993.1"/>
    <property type="molecule type" value="Genomic_DNA"/>
</dbReference>
<protein>
    <submittedName>
        <fullName evidence="1">Uncharacterized protein</fullName>
    </submittedName>
</protein>
<evidence type="ECO:0000313" key="2">
    <source>
        <dbReference type="Proteomes" id="UP001347796"/>
    </source>
</evidence>
<sequence length="164" mass="19361">MNPFWKDVLNAWADYVLKVCKTHNGKCTQIALQPLWFNADIKLYFIKDWYHKGIRNICDILEENGTFKTFEKLKIIYKLKGTSYQYEALKRAIPKEWKLSLLSQYLSPPPQPTRPIPVEFLFSEQKRCKHVYTLLTENDSSSVELGKNEIWWGKKLCNAINKDI</sequence>
<accession>A0AAN8PYG8</accession>
<dbReference type="AlphaFoldDB" id="A0AAN8PYG8"/>
<keyword evidence="2" id="KW-1185">Reference proteome</keyword>
<comment type="caution">
    <text evidence="1">The sequence shown here is derived from an EMBL/GenBank/DDBJ whole genome shotgun (WGS) entry which is preliminary data.</text>
</comment>
<evidence type="ECO:0000313" key="1">
    <source>
        <dbReference type="EMBL" id="KAK6189993.1"/>
    </source>
</evidence>
<name>A0AAN8PYG8_PATCE</name>
<dbReference type="Proteomes" id="UP001347796">
    <property type="component" value="Unassembled WGS sequence"/>
</dbReference>
<proteinExistence type="predicted"/>
<organism evidence="1 2">
    <name type="scientific">Patella caerulea</name>
    <name type="common">Rayed Mediterranean limpet</name>
    <dbReference type="NCBI Taxonomy" id="87958"/>
    <lineage>
        <taxon>Eukaryota</taxon>
        <taxon>Metazoa</taxon>
        <taxon>Spiralia</taxon>
        <taxon>Lophotrochozoa</taxon>
        <taxon>Mollusca</taxon>
        <taxon>Gastropoda</taxon>
        <taxon>Patellogastropoda</taxon>
        <taxon>Patelloidea</taxon>
        <taxon>Patellidae</taxon>
        <taxon>Patella</taxon>
    </lineage>
</organism>
<reference evidence="1 2" key="1">
    <citation type="submission" date="2024-01" db="EMBL/GenBank/DDBJ databases">
        <title>The genome of the rayed Mediterranean limpet Patella caerulea (Linnaeus, 1758).</title>
        <authorList>
            <person name="Anh-Thu Weber A."/>
            <person name="Halstead-Nussloch G."/>
        </authorList>
    </citation>
    <scope>NUCLEOTIDE SEQUENCE [LARGE SCALE GENOMIC DNA]</scope>
    <source>
        <strain evidence="1">AATW-2023a</strain>
        <tissue evidence="1">Whole specimen</tissue>
    </source>
</reference>